<dbReference type="STRING" id="988821.SAMN05421867_105188"/>
<evidence type="ECO:0000256" key="1">
    <source>
        <dbReference type="ARBA" id="ARBA00006479"/>
    </source>
</evidence>
<organism evidence="2 3">
    <name type="scientific">Cellulomonas marina</name>
    <dbReference type="NCBI Taxonomy" id="988821"/>
    <lineage>
        <taxon>Bacteria</taxon>
        <taxon>Bacillati</taxon>
        <taxon>Actinomycetota</taxon>
        <taxon>Actinomycetes</taxon>
        <taxon>Micrococcales</taxon>
        <taxon>Cellulomonadaceae</taxon>
        <taxon>Cellulomonas</taxon>
    </lineage>
</organism>
<dbReference type="RefSeq" id="WP_239078964.1">
    <property type="nucleotide sequence ID" value="NZ_BONM01000025.1"/>
</dbReference>
<name>A0A1I0XP49_9CELL</name>
<dbReference type="InterPro" id="IPR043129">
    <property type="entry name" value="ATPase_NBD"/>
</dbReference>
<evidence type="ECO:0000313" key="3">
    <source>
        <dbReference type="Proteomes" id="UP000199012"/>
    </source>
</evidence>
<dbReference type="Pfam" id="PF00480">
    <property type="entry name" value="ROK"/>
    <property type="match status" value="1"/>
</dbReference>
<proteinExistence type="inferred from homology"/>
<dbReference type="InterPro" id="IPR000600">
    <property type="entry name" value="ROK"/>
</dbReference>
<dbReference type="Proteomes" id="UP000199012">
    <property type="component" value="Unassembled WGS sequence"/>
</dbReference>
<dbReference type="Gene3D" id="3.30.420.40">
    <property type="match status" value="2"/>
</dbReference>
<keyword evidence="3" id="KW-1185">Reference proteome</keyword>
<sequence>MPSAPSPSALSPFTLAVDCGGGGIKASVLDEAGTLHAAPVRVPTPYPLPPERLVGTIADIAAGLPPADRVTVGMPGMIRHGVVVATPHYVTRSGPRTAVDSDLVARWAGFDMRAAVEARLGVPALVLNDAEVHGAGVVSGTGTELVLTLGTGLGSAMFDGGRLAPHLELSHAPLRFASTYDSYIGQTERARLGDGLWSRRVRRVVDGLRPVFWWDRLYLGGGNARQITPVVLDRLGDDVVIVPNQAGIVGGVRAWSLGA</sequence>
<gene>
    <name evidence="2" type="ORF">SAMN05421867_105188</name>
</gene>
<dbReference type="EMBL" id="FOKA01000005">
    <property type="protein sequence ID" value="SFB02674.1"/>
    <property type="molecule type" value="Genomic_DNA"/>
</dbReference>
<keyword evidence="2" id="KW-0418">Kinase</keyword>
<dbReference type="GO" id="GO:0016301">
    <property type="term" value="F:kinase activity"/>
    <property type="evidence" value="ECO:0007669"/>
    <property type="project" value="UniProtKB-KW"/>
</dbReference>
<comment type="similarity">
    <text evidence="1">Belongs to the ROK (NagC/XylR) family.</text>
</comment>
<evidence type="ECO:0000313" key="2">
    <source>
        <dbReference type="EMBL" id="SFB02674.1"/>
    </source>
</evidence>
<reference evidence="2 3" key="1">
    <citation type="submission" date="2016-10" db="EMBL/GenBank/DDBJ databases">
        <authorList>
            <person name="de Groot N.N."/>
        </authorList>
    </citation>
    <scope>NUCLEOTIDE SEQUENCE [LARGE SCALE GENOMIC DNA]</scope>
    <source>
        <strain evidence="2 3">CGMCC 4.6945</strain>
    </source>
</reference>
<dbReference type="SUPFAM" id="SSF53067">
    <property type="entry name" value="Actin-like ATPase domain"/>
    <property type="match status" value="1"/>
</dbReference>
<accession>A0A1I0XP49</accession>
<keyword evidence="2" id="KW-0808">Transferase</keyword>
<dbReference type="AlphaFoldDB" id="A0A1I0XP49"/>
<protein>
    <submittedName>
        <fullName evidence="2">Polyphosphate glucokinase</fullName>
    </submittedName>
</protein>